<dbReference type="AlphaFoldDB" id="A0A2K1KN12"/>
<dbReference type="EnsemblPlants" id="Pp3c4_11391V3.1">
    <property type="protein sequence ID" value="Pp3c4_11391V3.1"/>
    <property type="gene ID" value="Pp3c4_11391"/>
</dbReference>
<dbReference type="InParanoid" id="A0A2K1KN12"/>
<evidence type="ECO:0000313" key="1">
    <source>
        <dbReference type="EMBL" id="PNR55164.1"/>
    </source>
</evidence>
<sequence length="77" mass="8939">MVSLLITQEVEEQCDADENKTFQQTATVIDTVLQPCQRRQFLLIYTEWNGLTCTSKCRHYIDPPTKHSVTLMIFTSE</sequence>
<reference evidence="1 3" key="2">
    <citation type="journal article" date="2018" name="Plant J.">
        <title>The Physcomitrella patens chromosome-scale assembly reveals moss genome structure and evolution.</title>
        <authorList>
            <person name="Lang D."/>
            <person name="Ullrich K.K."/>
            <person name="Murat F."/>
            <person name="Fuchs J."/>
            <person name="Jenkins J."/>
            <person name="Haas F.B."/>
            <person name="Piednoel M."/>
            <person name="Gundlach H."/>
            <person name="Van Bel M."/>
            <person name="Meyberg R."/>
            <person name="Vives C."/>
            <person name="Morata J."/>
            <person name="Symeonidi A."/>
            <person name="Hiss M."/>
            <person name="Muchero W."/>
            <person name="Kamisugi Y."/>
            <person name="Saleh O."/>
            <person name="Blanc G."/>
            <person name="Decker E.L."/>
            <person name="van Gessel N."/>
            <person name="Grimwood J."/>
            <person name="Hayes R.D."/>
            <person name="Graham S.W."/>
            <person name="Gunter L.E."/>
            <person name="McDaniel S.F."/>
            <person name="Hoernstein S.N.W."/>
            <person name="Larsson A."/>
            <person name="Li F.W."/>
            <person name="Perroud P.F."/>
            <person name="Phillips J."/>
            <person name="Ranjan P."/>
            <person name="Rokshar D.S."/>
            <person name="Rothfels C.J."/>
            <person name="Schneider L."/>
            <person name="Shu S."/>
            <person name="Stevenson D.W."/>
            <person name="Thummler F."/>
            <person name="Tillich M."/>
            <person name="Villarreal Aguilar J.C."/>
            <person name="Widiez T."/>
            <person name="Wong G.K."/>
            <person name="Wymore A."/>
            <person name="Zhang Y."/>
            <person name="Zimmer A.D."/>
            <person name="Quatrano R.S."/>
            <person name="Mayer K.F.X."/>
            <person name="Goodstein D."/>
            <person name="Casacuberta J.M."/>
            <person name="Vandepoele K."/>
            <person name="Reski R."/>
            <person name="Cuming A.C."/>
            <person name="Tuskan G.A."/>
            <person name="Maumus F."/>
            <person name="Salse J."/>
            <person name="Schmutz J."/>
            <person name="Rensing S.A."/>
        </authorList>
    </citation>
    <scope>NUCLEOTIDE SEQUENCE [LARGE SCALE GENOMIC DNA]</scope>
    <source>
        <strain evidence="2 3">cv. Gransden 2004</strain>
    </source>
</reference>
<proteinExistence type="predicted"/>
<keyword evidence="3" id="KW-1185">Reference proteome</keyword>
<name>A0A2K1KN12_PHYPA</name>
<evidence type="ECO:0000313" key="2">
    <source>
        <dbReference type="EnsemblPlants" id="Pp3c4_11391V3.1"/>
    </source>
</evidence>
<organism evidence="1">
    <name type="scientific">Physcomitrium patens</name>
    <name type="common">Spreading-leaved earth moss</name>
    <name type="synonym">Physcomitrella patens</name>
    <dbReference type="NCBI Taxonomy" id="3218"/>
    <lineage>
        <taxon>Eukaryota</taxon>
        <taxon>Viridiplantae</taxon>
        <taxon>Streptophyta</taxon>
        <taxon>Embryophyta</taxon>
        <taxon>Bryophyta</taxon>
        <taxon>Bryophytina</taxon>
        <taxon>Bryopsida</taxon>
        <taxon>Funariidae</taxon>
        <taxon>Funariales</taxon>
        <taxon>Funariaceae</taxon>
        <taxon>Physcomitrium</taxon>
    </lineage>
</organism>
<reference evidence="2" key="3">
    <citation type="submission" date="2020-12" db="UniProtKB">
        <authorList>
            <consortium name="EnsemblPlants"/>
        </authorList>
    </citation>
    <scope>IDENTIFICATION</scope>
</reference>
<dbReference type="Proteomes" id="UP000006727">
    <property type="component" value="Chromosome 4"/>
</dbReference>
<dbReference type="EMBL" id="ABEU02000004">
    <property type="protein sequence ID" value="PNR55164.1"/>
    <property type="molecule type" value="Genomic_DNA"/>
</dbReference>
<dbReference type="Gramene" id="Pp3c4_11391V3.1">
    <property type="protein sequence ID" value="Pp3c4_11391V3.1"/>
    <property type="gene ID" value="Pp3c4_11391"/>
</dbReference>
<protein>
    <submittedName>
        <fullName evidence="1 2">Uncharacterized protein</fullName>
    </submittedName>
</protein>
<accession>A0A2K1KN12</accession>
<gene>
    <name evidence="1" type="ORF">PHYPA_006059</name>
</gene>
<reference evidence="1 3" key="1">
    <citation type="journal article" date="2008" name="Science">
        <title>The Physcomitrella genome reveals evolutionary insights into the conquest of land by plants.</title>
        <authorList>
            <person name="Rensing S."/>
            <person name="Lang D."/>
            <person name="Zimmer A."/>
            <person name="Terry A."/>
            <person name="Salamov A."/>
            <person name="Shapiro H."/>
            <person name="Nishiyama T."/>
            <person name="Perroud P.-F."/>
            <person name="Lindquist E."/>
            <person name="Kamisugi Y."/>
            <person name="Tanahashi T."/>
            <person name="Sakakibara K."/>
            <person name="Fujita T."/>
            <person name="Oishi K."/>
            <person name="Shin-I T."/>
            <person name="Kuroki Y."/>
            <person name="Toyoda A."/>
            <person name="Suzuki Y."/>
            <person name="Hashimoto A."/>
            <person name="Yamaguchi K."/>
            <person name="Sugano A."/>
            <person name="Kohara Y."/>
            <person name="Fujiyama A."/>
            <person name="Anterola A."/>
            <person name="Aoki S."/>
            <person name="Ashton N."/>
            <person name="Barbazuk W.B."/>
            <person name="Barker E."/>
            <person name="Bennetzen J."/>
            <person name="Bezanilla M."/>
            <person name="Blankenship R."/>
            <person name="Cho S.H."/>
            <person name="Dutcher S."/>
            <person name="Estelle M."/>
            <person name="Fawcett J.A."/>
            <person name="Gundlach H."/>
            <person name="Hanada K."/>
            <person name="Heyl A."/>
            <person name="Hicks K.A."/>
            <person name="Hugh J."/>
            <person name="Lohr M."/>
            <person name="Mayer K."/>
            <person name="Melkozernov A."/>
            <person name="Murata T."/>
            <person name="Nelson D."/>
            <person name="Pils B."/>
            <person name="Prigge M."/>
            <person name="Reiss B."/>
            <person name="Renner T."/>
            <person name="Rombauts S."/>
            <person name="Rushton P."/>
            <person name="Sanderfoot A."/>
            <person name="Schween G."/>
            <person name="Shiu S.-H."/>
            <person name="Stueber K."/>
            <person name="Theodoulou F.L."/>
            <person name="Tu H."/>
            <person name="Van de Peer Y."/>
            <person name="Verrier P.J."/>
            <person name="Waters E."/>
            <person name="Wood A."/>
            <person name="Yang L."/>
            <person name="Cove D."/>
            <person name="Cuming A."/>
            <person name="Hasebe M."/>
            <person name="Lucas S."/>
            <person name="Mishler D.B."/>
            <person name="Reski R."/>
            <person name="Grigoriev I."/>
            <person name="Quatrano R.S."/>
            <person name="Boore J.L."/>
        </authorList>
    </citation>
    <scope>NUCLEOTIDE SEQUENCE [LARGE SCALE GENOMIC DNA]</scope>
    <source>
        <strain evidence="2 3">cv. Gransden 2004</strain>
    </source>
</reference>
<evidence type="ECO:0000313" key="3">
    <source>
        <dbReference type="Proteomes" id="UP000006727"/>
    </source>
</evidence>